<feature type="transmembrane region" description="Helical" evidence="6">
    <location>
        <begin position="261"/>
        <end position="280"/>
    </location>
</feature>
<feature type="transmembrane region" description="Helical" evidence="6">
    <location>
        <begin position="365"/>
        <end position="384"/>
    </location>
</feature>
<evidence type="ECO:0000256" key="2">
    <source>
        <dbReference type="ARBA" id="ARBA00022448"/>
    </source>
</evidence>
<accession>A0AAJ5X4H6</accession>
<evidence type="ECO:0000256" key="6">
    <source>
        <dbReference type="SAM" id="Phobius"/>
    </source>
</evidence>
<feature type="transmembrane region" description="Helical" evidence="6">
    <location>
        <begin position="132"/>
        <end position="155"/>
    </location>
</feature>
<feature type="transmembrane region" description="Helical" evidence="6">
    <location>
        <begin position="229"/>
        <end position="255"/>
    </location>
</feature>
<dbReference type="PANTHER" id="PTHR23501">
    <property type="entry name" value="MAJOR FACILITATOR SUPERFAMILY"/>
    <property type="match status" value="1"/>
</dbReference>
<sequence>MARNNWHLPWEQYVETLKPHERPMVPGSPATPDHSWHSRLIYGLIGVMIATVGGMGNAAITANVQSLQGSLGITTTEAAWLPVVFVMTNACMNLILVKFRMQYGLRLFSQIFLGVFVLVCAAHLFVDNYQSTLLVRCVAGMAGAALNTLGFLYLIQAFPAAHRLKGLIIGIGLTSFTVPTARLIMPSLLQIDDWHAFYLYELGMCLIAWAAVQLIKLPPSEKTRVFERLDFVTFALFAPGVALLCAVLGLGRIVWWTEAAWIGWALIGSIILLTAAITIEHNRTNPLINTRWLSGPDLLRLFGAILLIRIVLSEQTSGAVGFLTVVGLGPDQLMGLFGVILAAMIAGTAVSAFTLNMAKLNKPIAIALGLIAIGAFMDSHSTLLTRPAQLYVSQALLAFASAMFIGPALMIGVVKIMTQGKENLISFIVMFSVFQNVGGLAGSALTGSLQIIREKFHSNQLAADITAMDPQVALRLRQLSGAYGSTITDPALKNAEGVALLSRQVTQQANVLAYNDVFLIIAVMAAIGCAWVTLTHLRPRWQAQRIARQTASQAPEPSAVAAAVD</sequence>
<evidence type="ECO:0000313" key="8">
    <source>
        <dbReference type="Proteomes" id="UP001213664"/>
    </source>
</evidence>
<dbReference type="InterPro" id="IPR036259">
    <property type="entry name" value="MFS_trans_sf"/>
</dbReference>
<dbReference type="GO" id="GO:0005886">
    <property type="term" value="C:plasma membrane"/>
    <property type="evidence" value="ECO:0007669"/>
    <property type="project" value="TreeGrafter"/>
</dbReference>
<feature type="transmembrane region" description="Helical" evidence="6">
    <location>
        <begin position="332"/>
        <end position="353"/>
    </location>
</feature>
<dbReference type="SUPFAM" id="SSF103473">
    <property type="entry name" value="MFS general substrate transporter"/>
    <property type="match status" value="1"/>
</dbReference>
<dbReference type="PANTHER" id="PTHR23501:SF191">
    <property type="entry name" value="VACUOLAR BASIC AMINO ACID TRANSPORTER 4"/>
    <property type="match status" value="1"/>
</dbReference>
<evidence type="ECO:0000256" key="3">
    <source>
        <dbReference type="ARBA" id="ARBA00022692"/>
    </source>
</evidence>
<reference evidence="7" key="1">
    <citation type="submission" date="2023-03" db="EMBL/GenBank/DDBJ databases">
        <title>Andean soil-derived lignocellulolytic bacterial consortium as a source of novel taxa and putative plastic-active enzymes.</title>
        <authorList>
            <person name="Diaz-Garcia L."/>
            <person name="Chuvochina M."/>
            <person name="Feuerriegel G."/>
            <person name="Bunk B."/>
            <person name="Sproer C."/>
            <person name="Streit W.R."/>
            <person name="Rodriguez L.M."/>
            <person name="Overmann J."/>
            <person name="Jimenez D.J."/>
        </authorList>
    </citation>
    <scope>NUCLEOTIDE SEQUENCE</scope>
    <source>
        <strain evidence="7">MAG 833</strain>
    </source>
</reference>
<evidence type="ECO:0000256" key="1">
    <source>
        <dbReference type="ARBA" id="ARBA00004127"/>
    </source>
</evidence>
<organism evidence="7 8">
    <name type="scientific">Candidatus Brevundimonas colombiensis</name>
    <dbReference type="NCBI Taxonomy" id="3121376"/>
    <lineage>
        <taxon>Bacteria</taxon>
        <taxon>Pseudomonadati</taxon>
        <taxon>Pseudomonadota</taxon>
        <taxon>Alphaproteobacteria</taxon>
        <taxon>Caulobacterales</taxon>
        <taxon>Caulobacteraceae</taxon>
        <taxon>Brevundimonas</taxon>
    </lineage>
</organism>
<feature type="transmembrane region" description="Helical" evidence="6">
    <location>
        <begin position="424"/>
        <end position="445"/>
    </location>
</feature>
<evidence type="ECO:0000313" key="7">
    <source>
        <dbReference type="EMBL" id="WEK40185.1"/>
    </source>
</evidence>
<dbReference type="EMBL" id="CP119326">
    <property type="protein sequence ID" value="WEK40185.1"/>
    <property type="molecule type" value="Genomic_DNA"/>
</dbReference>
<feature type="transmembrane region" description="Helical" evidence="6">
    <location>
        <begin position="390"/>
        <end position="412"/>
    </location>
</feature>
<dbReference type="GO" id="GO:0022857">
    <property type="term" value="F:transmembrane transporter activity"/>
    <property type="evidence" value="ECO:0007669"/>
    <property type="project" value="InterPro"/>
</dbReference>
<feature type="transmembrane region" description="Helical" evidence="6">
    <location>
        <begin position="197"/>
        <end position="217"/>
    </location>
</feature>
<feature type="transmembrane region" description="Helical" evidence="6">
    <location>
        <begin position="167"/>
        <end position="185"/>
    </location>
</feature>
<feature type="transmembrane region" description="Helical" evidence="6">
    <location>
        <begin position="104"/>
        <end position="126"/>
    </location>
</feature>
<feature type="transmembrane region" description="Helical" evidence="6">
    <location>
        <begin position="517"/>
        <end position="537"/>
    </location>
</feature>
<feature type="transmembrane region" description="Helical" evidence="6">
    <location>
        <begin position="80"/>
        <end position="97"/>
    </location>
</feature>
<proteinExistence type="predicted"/>
<dbReference type="GO" id="GO:0012505">
    <property type="term" value="C:endomembrane system"/>
    <property type="evidence" value="ECO:0007669"/>
    <property type="project" value="UniProtKB-SubCell"/>
</dbReference>
<protein>
    <submittedName>
        <fullName evidence="7">MFS transporter</fullName>
    </submittedName>
</protein>
<dbReference type="Pfam" id="PF07690">
    <property type="entry name" value="MFS_1"/>
    <property type="match status" value="1"/>
</dbReference>
<comment type="subcellular location">
    <subcellularLocation>
        <location evidence="1">Endomembrane system</location>
        <topology evidence="1">Multi-pass membrane protein</topology>
    </subcellularLocation>
</comment>
<name>A0AAJ5X4H6_9CAUL</name>
<keyword evidence="5 6" id="KW-0472">Membrane</keyword>
<dbReference type="Proteomes" id="UP001213664">
    <property type="component" value="Chromosome"/>
</dbReference>
<evidence type="ECO:0000256" key="4">
    <source>
        <dbReference type="ARBA" id="ARBA00022989"/>
    </source>
</evidence>
<dbReference type="InterPro" id="IPR011701">
    <property type="entry name" value="MFS"/>
</dbReference>
<evidence type="ECO:0000256" key="5">
    <source>
        <dbReference type="ARBA" id="ARBA00023136"/>
    </source>
</evidence>
<dbReference type="AlphaFoldDB" id="A0AAJ5X4H6"/>
<keyword evidence="4 6" id="KW-1133">Transmembrane helix</keyword>
<feature type="transmembrane region" description="Helical" evidence="6">
    <location>
        <begin position="40"/>
        <end position="60"/>
    </location>
</feature>
<gene>
    <name evidence="7" type="ORF">P0Y50_00870</name>
</gene>
<keyword evidence="3 6" id="KW-0812">Transmembrane</keyword>
<feature type="transmembrane region" description="Helical" evidence="6">
    <location>
        <begin position="292"/>
        <end position="312"/>
    </location>
</feature>
<keyword evidence="2" id="KW-0813">Transport</keyword>
<dbReference type="Gene3D" id="1.20.1250.20">
    <property type="entry name" value="MFS general substrate transporter like domains"/>
    <property type="match status" value="1"/>
</dbReference>